<dbReference type="Proteomes" id="UP000193588">
    <property type="component" value="Unassembled WGS sequence"/>
</dbReference>
<evidence type="ECO:0000313" key="2">
    <source>
        <dbReference type="Proteomes" id="UP000193588"/>
    </source>
</evidence>
<dbReference type="AlphaFoldDB" id="A0A1X4JIH3"/>
<accession>A0A1X4JIH3</accession>
<evidence type="ECO:0000313" key="1">
    <source>
        <dbReference type="EMBL" id="OSP88302.1"/>
    </source>
</evidence>
<dbReference type="GO" id="GO:0015031">
    <property type="term" value="P:protein transport"/>
    <property type="evidence" value="ECO:0007669"/>
    <property type="project" value="InterPro"/>
</dbReference>
<dbReference type="EMBL" id="NDXJ01000018">
    <property type="protein sequence ID" value="OSP88302.1"/>
    <property type="molecule type" value="Genomic_DNA"/>
</dbReference>
<name>A0A1X4JIH3_9LACO</name>
<organism evidence="1 2">
    <name type="scientific">Weissella cibaria</name>
    <dbReference type="NCBI Taxonomy" id="137591"/>
    <lineage>
        <taxon>Bacteria</taxon>
        <taxon>Bacillati</taxon>
        <taxon>Bacillota</taxon>
        <taxon>Bacilli</taxon>
        <taxon>Lactobacillales</taxon>
        <taxon>Lactobacillaceae</taxon>
        <taxon>Weissella</taxon>
    </lineage>
</organism>
<dbReference type="InterPro" id="IPR022372">
    <property type="entry name" value="Accessory_SS_Asp1"/>
</dbReference>
<protein>
    <recommendedName>
        <fullName evidence="3">Accessory Sec system protein Asp1</fullName>
    </recommendedName>
</protein>
<evidence type="ECO:0008006" key="3">
    <source>
        <dbReference type="Google" id="ProtNLM"/>
    </source>
</evidence>
<sequence>MILRGIEVAKSYFEIPDWTTSEGSNPFDETLARTRLLQQAGMAPTIINLDWTPRLRAYQQRDGWQDQPVLGLYDDLQLATDVQERVLSIRDLNWPSDVLFFTTDGGLFVYQGATRIAEAFMNPMMTDRLDVVRYFADGQVVAENRYDYRGFLSQRIEYENGQPTTRRFYSLGGRLRGFYIFTEQQQASLSLTEPFYGRDVFYDETDLQAHYLQHLLTDVVGESAVIVNATNAKLAVVARVTTSLAHVTLNVSSRDNLTPDMDQLQALQARGSQVVTTTAHQKAQLVKQLSAETVQQIAAWPTRPDSFGTSSQYREEIVAWYVPNFEGSYERQVTFEKLMQLMVAYPMMAVWIVGDGPAMDFYLQWAQETLGDEFYFPKEYSTYKQQKNDEVKPRVALKIATDAQTTYRALLPARMILDLGDQPDDFVGSTALTLGVPYFTKMPSDFMVVGDNGALVTTVDELDTGLSQYLYRLNEWTQARTFAESFAKRFDNAHLVSAWQQVLSAQGGQ</sequence>
<reference evidence="1 2" key="1">
    <citation type="submission" date="2017-04" db="EMBL/GenBank/DDBJ databases">
        <title>The genome sequence of Weissella cibaria isolated from wild Drosophila.</title>
        <authorList>
            <person name="Ricks N.J."/>
            <person name="Carroll C."/>
            <person name="Walters A."/>
            <person name="Newell P.D."/>
            <person name="Chaston J.M."/>
        </authorList>
    </citation>
    <scope>NUCLEOTIDE SEQUENCE [LARGE SCALE GENOMIC DNA]</scope>
    <source>
        <strain evidence="1 2">DmW_103</strain>
    </source>
</reference>
<gene>
    <name evidence="1" type="ORF">B9D04_10975</name>
</gene>
<proteinExistence type="predicted"/>
<dbReference type="Pfam" id="PF16993">
    <property type="entry name" value="Asp1"/>
    <property type="match status" value="1"/>
</dbReference>
<comment type="caution">
    <text evidence="1">The sequence shown here is derived from an EMBL/GenBank/DDBJ whole genome shotgun (WGS) entry which is preliminary data.</text>
</comment>